<reference evidence="3" key="1">
    <citation type="journal article" date="2014" name="Proc. Natl. Acad. Sci. U.S.A.">
        <title>Extensive sampling of basidiomycete genomes demonstrates inadequacy of the white-rot/brown-rot paradigm for wood decay fungi.</title>
        <authorList>
            <person name="Riley R."/>
            <person name="Salamov A.A."/>
            <person name="Brown D.W."/>
            <person name="Nagy L.G."/>
            <person name="Floudas D."/>
            <person name="Held B.W."/>
            <person name="Levasseur A."/>
            <person name="Lombard V."/>
            <person name="Morin E."/>
            <person name="Otillar R."/>
            <person name="Lindquist E.A."/>
            <person name="Sun H."/>
            <person name="LaButti K.M."/>
            <person name="Schmutz J."/>
            <person name="Jabbour D."/>
            <person name="Luo H."/>
            <person name="Baker S.E."/>
            <person name="Pisabarro A.G."/>
            <person name="Walton J.D."/>
            <person name="Blanchette R.A."/>
            <person name="Henrissat B."/>
            <person name="Martin F."/>
            <person name="Cullen D."/>
            <person name="Hibbett D.S."/>
            <person name="Grigoriev I.V."/>
        </authorList>
    </citation>
    <scope>NUCLEOTIDE SEQUENCE [LARGE SCALE GENOMIC DNA]</scope>
    <source>
        <strain evidence="3">PC15</strain>
    </source>
</reference>
<feature type="region of interest" description="Disordered" evidence="1">
    <location>
        <begin position="105"/>
        <end position="141"/>
    </location>
</feature>
<accession>A0A067PDK1</accession>
<protein>
    <submittedName>
        <fullName evidence="2">Uncharacterized protein</fullName>
    </submittedName>
</protein>
<dbReference type="Proteomes" id="UP000027073">
    <property type="component" value="Unassembled WGS sequence"/>
</dbReference>
<feature type="region of interest" description="Disordered" evidence="1">
    <location>
        <begin position="48"/>
        <end position="72"/>
    </location>
</feature>
<sequence>MSFTKTPTWRQRMEYLTQSMSMSDDTARFETLRKRVATALFYSRTCDEAGGPAASGDREHRGNGRRQRNARAVPRWDSRQYERGRRLAQHSRILNTAYQMTMNVTSDEERRRNKSMSQPGQPRLARATTGDGGGDHNGKEGSLLWRRHYPIAGRRSLDAASRVPKYEKYENAGYGMDEYKGMRRGNPKREVLKAKC</sequence>
<organism evidence="2 3">
    <name type="scientific">Pleurotus ostreatus (strain PC15)</name>
    <name type="common">Oyster mushroom</name>
    <dbReference type="NCBI Taxonomy" id="1137138"/>
    <lineage>
        <taxon>Eukaryota</taxon>
        <taxon>Fungi</taxon>
        <taxon>Dikarya</taxon>
        <taxon>Basidiomycota</taxon>
        <taxon>Agaricomycotina</taxon>
        <taxon>Agaricomycetes</taxon>
        <taxon>Agaricomycetidae</taxon>
        <taxon>Agaricales</taxon>
        <taxon>Pleurotineae</taxon>
        <taxon>Pleurotaceae</taxon>
        <taxon>Pleurotus</taxon>
    </lineage>
</organism>
<dbReference type="AlphaFoldDB" id="A0A067PDK1"/>
<proteinExistence type="predicted"/>
<name>A0A067PDK1_PLEO1</name>
<dbReference type="HOGENOM" id="CLU_1390758_0_0_1"/>
<evidence type="ECO:0000313" key="3">
    <source>
        <dbReference type="Proteomes" id="UP000027073"/>
    </source>
</evidence>
<dbReference type="VEuPathDB" id="FungiDB:PLEOSDRAFT_164092"/>
<gene>
    <name evidence="2" type="ORF">PLEOSDRAFT_164092</name>
</gene>
<dbReference type="EMBL" id="KL198004">
    <property type="protein sequence ID" value="KDQ33961.1"/>
    <property type="molecule type" value="Genomic_DNA"/>
</dbReference>
<evidence type="ECO:0000313" key="2">
    <source>
        <dbReference type="EMBL" id="KDQ33961.1"/>
    </source>
</evidence>
<evidence type="ECO:0000256" key="1">
    <source>
        <dbReference type="SAM" id="MobiDB-lite"/>
    </source>
</evidence>
<dbReference type="InParanoid" id="A0A067PDK1"/>